<dbReference type="Pfam" id="PF00196">
    <property type="entry name" value="GerE"/>
    <property type="match status" value="1"/>
</dbReference>
<dbReference type="Gene3D" id="1.10.10.10">
    <property type="entry name" value="Winged helix-like DNA-binding domain superfamily/Winged helix DNA-binding domain"/>
    <property type="match status" value="1"/>
</dbReference>
<dbReference type="STRING" id="1901.BB341_04165"/>
<sequence>MACVHPVKRLDEPACRGEQEGAAMTSVLLVHEVSLWRASLACLMSKDRDLTVRTTDKGGVRPAMAECPADILVTDLDCPDSLEVLTYAESLRHPADHGTALVVLARGDRAGDLRRASDAGARGYIDKFGPVDNLCEVVRKVAAGGRHIDQSLAFGLLQASEVPLSARELRVLALAAEGESVSSIANALHLASGTVRNYLAAAIRKTGARNRLDAIRLSREFGWL</sequence>
<evidence type="ECO:0000259" key="2">
    <source>
        <dbReference type="PROSITE" id="PS50043"/>
    </source>
</evidence>
<dbReference type="GO" id="GO:0006355">
    <property type="term" value="P:regulation of DNA-templated transcription"/>
    <property type="evidence" value="ECO:0007669"/>
    <property type="project" value="InterPro"/>
</dbReference>
<dbReference type="InterPro" id="IPR039420">
    <property type="entry name" value="WalR-like"/>
</dbReference>
<dbReference type="PANTHER" id="PTHR43214">
    <property type="entry name" value="TWO-COMPONENT RESPONSE REGULATOR"/>
    <property type="match status" value="1"/>
</dbReference>
<dbReference type="AlphaFoldDB" id="E2PW39"/>
<keyword evidence="4" id="KW-1185">Reference proteome</keyword>
<evidence type="ECO:0000313" key="3">
    <source>
        <dbReference type="EMBL" id="EFG10029.1"/>
    </source>
</evidence>
<feature type="domain" description="HTH luxR-type" evidence="2">
    <location>
        <begin position="157"/>
        <end position="222"/>
    </location>
</feature>
<dbReference type="InterPro" id="IPR011006">
    <property type="entry name" value="CheY-like_superfamily"/>
</dbReference>
<reference evidence="3 4" key="1">
    <citation type="journal article" date="2010" name="Genome Biol. Evol.">
        <title>The sequence of a 1.8-mb bacterial linear plasmid reveals a rich evolutionary reservoir of secondary metabolic pathways.</title>
        <authorList>
            <person name="Medema M.H."/>
            <person name="Trefzer A."/>
            <person name="Kovalchuk A."/>
            <person name="van den Berg M."/>
            <person name="Mueller U."/>
            <person name="Heijne W."/>
            <person name="Wu L."/>
            <person name="Alam M.T."/>
            <person name="Ronning C.M."/>
            <person name="Nierman W.C."/>
            <person name="Bovenberg R.A.L."/>
            <person name="Breitling R."/>
            <person name="Takano E."/>
        </authorList>
    </citation>
    <scope>NUCLEOTIDE SEQUENCE [LARGE SCALE GENOMIC DNA]</scope>
    <source>
        <strain evidence="4">ATCC 27064 / DSM 738 / JCM 4710 / NBRC 13307 / NCIMB 12785 / NRRL 3585 / VKM Ac-602</strain>
    </source>
</reference>
<dbReference type="InterPro" id="IPR016032">
    <property type="entry name" value="Sig_transdc_resp-reg_C-effctor"/>
</dbReference>
<dbReference type="PROSITE" id="PS00622">
    <property type="entry name" value="HTH_LUXR_1"/>
    <property type="match status" value="1"/>
</dbReference>
<evidence type="ECO:0000313" key="4">
    <source>
        <dbReference type="Proteomes" id="UP000002357"/>
    </source>
</evidence>
<dbReference type="Gene3D" id="3.40.50.2300">
    <property type="match status" value="1"/>
</dbReference>
<dbReference type="CDD" id="cd06170">
    <property type="entry name" value="LuxR_C_like"/>
    <property type="match status" value="1"/>
</dbReference>
<proteinExistence type="predicted"/>
<dbReference type="InterPro" id="IPR036388">
    <property type="entry name" value="WH-like_DNA-bd_sf"/>
</dbReference>
<dbReference type="PANTHER" id="PTHR43214:SF42">
    <property type="entry name" value="TRANSCRIPTIONAL REGULATORY PROTEIN DESR"/>
    <property type="match status" value="1"/>
</dbReference>
<dbReference type="PRINTS" id="PR00038">
    <property type="entry name" value="HTHLUXR"/>
</dbReference>
<organism evidence="3 4">
    <name type="scientific">Streptomyces clavuligerus</name>
    <dbReference type="NCBI Taxonomy" id="1901"/>
    <lineage>
        <taxon>Bacteria</taxon>
        <taxon>Bacillati</taxon>
        <taxon>Actinomycetota</taxon>
        <taxon>Actinomycetes</taxon>
        <taxon>Kitasatosporales</taxon>
        <taxon>Streptomycetaceae</taxon>
        <taxon>Streptomyces</taxon>
    </lineage>
</organism>
<keyword evidence="1" id="KW-0238">DNA-binding</keyword>
<gene>
    <name evidence="3" type="primary">amfR</name>
    <name evidence="3" type="ORF">SCLAV_4956</name>
</gene>
<name>E2PW39_STRCL</name>
<dbReference type="GO" id="GO:0003677">
    <property type="term" value="F:DNA binding"/>
    <property type="evidence" value="ECO:0007669"/>
    <property type="project" value="UniProtKB-KW"/>
</dbReference>
<evidence type="ECO:0000256" key="1">
    <source>
        <dbReference type="ARBA" id="ARBA00023125"/>
    </source>
</evidence>
<dbReference type="SMART" id="SM00421">
    <property type="entry name" value="HTH_LUXR"/>
    <property type="match status" value="1"/>
</dbReference>
<protein>
    <submittedName>
        <fullName evidence="3">Transcriptional regulator</fullName>
    </submittedName>
</protein>
<dbReference type="InterPro" id="IPR000792">
    <property type="entry name" value="Tscrpt_reg_LuxR_C"/>
</dbReference>
<dbReference type="PROSITE" id="PS50043">
    <property type="entry name" value="HTH_LUXR_2"/>
    <property type="match status" value="1"/>
</dbReference>
<dbReference type="SUPFAM" id="SSF52172">
    <property type="entry name" value="CheY-like"/>
    <property type="match status" value="1"/>
</dbReference>
<dbReference type="Proteomes" id="UP000002357">
    <property type="component" value="Chromosome"/>
</dbReference>
<dbReference type="SUPFAM" id="SSF46894">
    <property type="entry name" value="C-terminal effector domain of the bipartite response regulators"/>
    <property type="match status" value="1"/>
</dbReference>
<dbReference type="eggNOG" id="COG2197">
    <property type="taxonomic scope" value="Bacteria"/>
</dbReference>
<dbReference type="EMBL" id="CM000913">
    <property type="protein sequence ID" value="EFG10029.1"/>
    <property type="molecule type" value="Genomic_DNA"/>
</dbReference>
<accession>E2PW39</accession>